<dbReference type="AlphaFoldDB" id="A0A1A9UNY3"/>
<evidence type="ECO:0000313" key="1">
    <source>
        <dbReference type="EnsemblMetazoa" id="GAUT010726-PA"/>
    </source>
</evidence>
<accession>A0A1A9UNY3</accession>
<evidence type="ECO:0000313" key="2">
    <source>
        <dbReference type="Proteomes" id="UP000078200"/>
    </source>
</evidence>
<dbReference type="Proteomes" id="UP000078200">
    <property type="component" value="Unassembled WGS sequence"/>
</dbReference>
<proteinExistence type="predicted"/>
<dbReference type="EnsemblMetazoa" id="GAUT010726-RA">
    <property type="protein sequence ID" value="GAUT010726-PA"/>
    <property type="gene ID" value="GAUT010726"/>
</dbReference>
<reference evidence="1" key="1">
    <citation type="submission" date="2020-05" db="UniProtKB">
        <authorList>
            <consortium name="EnsemblMetazoa"/>
        </authorList>
    </citation>
    <scope>IDENTIFICATION</scope>
    <source>
        <strain evidence="1">TTRI</strain>
    </source>
</reference>
<organism evidence="1 2">
    <name type="scientific">Glossina austeni</name>
    <name type="common">Savannah tsetse fly</name>
    <dbReference type="NCBI Taxonomy" id="7395"/>
    <lineage>
        <taxon>Eukaryota</taxon>
        <taxon>Metazoa</taxon>
        <taxon>Ecdysozoa</taxon>
        <taxon>Arthropoda</taxon>
        <taxon>Hexapoda</taxon>
        <taxon>Insecta</taxon>
        <taxon>Pterygota</taxon>
        <taxon>Neoptera</taxon>
        <taxon>Endopterygota</taxon>
        <taxon>Diptera</taxon>
        <taxon>Brachycera</taxon>
        <taxon>Muscomorpha</taxon>
        <taxon>Hippoboscoidea</taxon>
        <taxon>Glossinidae</taxon>
        <taxon>Glossina</taxon>
    </lineage>
</organism>
<name>A0A1A9UNY3_GLOAU</name>
<sequence>MGGQKTYVFLSTTTTIDEIGADFDVNLDRITQIELLPVLLLINRMYAAKALAVEFRHEMGPKYLINIISFMNFFTLLAYRGHNVKLSRTVLLKLWIDVSLWLKAPHRSNLNGEHENMLII</sequence>
<dbReference type="VEuPathDB" id="VectorBase:GAUT010726"/>
<protein>
    <submittedName>
        <fullName evidence="1">Uncharacterized protein</fullName>
    </submittedName>
</protein>
<keyword evidence="2" id="KW-1185">Reference proteome</keyword>